<evidence type="ECO:0000256" key="6">
    <source>
        <dbReference type="ARBA" id="ARBA00022989"/>
    </source>
</evidence>
<dbReference type="RefSeq" id="XP_012677960.2">
    <property type="nucleotide sequence ID" value="XM_012822506.2"/>
</dbReference>
<dbReference type="KEGG" id="char:105895815"/>
<dbReference type="SUPFAM" id="SSF81321">
    <property type="entry name" value="Family A G protein-coupled receptor-like"/>
    <property type="match status" value="1"/>
</dbReference>
<dbReference type="InterPro" id="IPR001504">
    <property type="entry name" value="Brdyknn_2_rcpt"/>
</dbReference>
<dbReference type="GO" id="GO:0016493">
    <property type="term" value="F:C-C chemokine receptor activity"/>
    <property type="evidence" value="ECO:0007669"/>
    <property type="project" value="TreeGrafter"/>
</dbReference>
<evidence type="ECO:0000256" key="8">
    <source>
        <dbReference type="ARBA" id="ARBA00023136"/>
    </source>
</evidence>
<keyword evidence="8 18" id="KW-0472">Membrane</keyword>
<feature type="transmembrane region" description="Helical" evidence="18">
    <location>
        <begin position="47"/>
        <end position="69"/>
    </location>
</feature>
<evidence type="ECO:0000256" key="12">
    <source>
        <dbReference type="ARBA" id="ARBA00023180"/>
    </source>
</evidence>
<evidence type="ECO:0000256" key="11">
    <source>
        <dbReference type="ARBA" id="ARBA00023170"/>
    </source>
</evidence>
<dbReference type="GO" id="GO:0006939">
    <property type="term" value="P:smooth muscle contraction"/>
    <property type="evidence" value="ECO:0007669"/>
    <property type="project" value="InterPro"/>
</dbReference>
<comment type="subunit">
    <text evidence="16">Forms a complex with PECAM1 and GNAQ. Interacts with PECAM1.</text>
</comment>
<feature type="transmembrane region" description="Helical" evidence="18">
    <location>
        <begin position="120"/>
        <end position="138"/>
    </location>
</feature>
<evidence type="ECO:0000256" key="17">
    <source>
        <dbReference type="RuleBase" id="RU000688"/>
    </source>
</evidence>
<dbReference type="GeneID" id="105895815"/>
<keyword evidence="10" id="KW-1015">Disulfide bond</keyword>
<evidence type="ECO:0000256" key="5">
    <source>
        <dbReference type="ARBA" id="ARBA00022692"/>
    </source>
</evidence>
<organism evidence="20 21">
    <name type="scientific">Clupea harengus</name>
    <name type="common">Atlantic herring</name>
    <dbReference type="NCBI Taxonomy" id="7950"/>
    <lineage>
        <taxon>Eukaryota</taxon>
        <taxon>Metazoa</taxon>
        <taxon>Chordata</taxon>
        <taxon>Craniata</taxon>
        <taxon>Vertebrata</taxon>
        <taxon>Euteleostomi</taxon>
        <taxon>Actinopterygii</taxon>
        <taxon>Neopterygii</taxon>
        <taxon>Teleostei</taxon>
        <taxon>Clupei</taxon>
        <taxon>Clupeiformes</taxon>
        <taxon>Clupeoidei</taxon>
        <taxon>Clupeidae</taxon>
        <taxon>Clupea</taxon>
    </lineage>
</organism>
<evidence type="ECO:0000256" key="4">
    <source>
        <dbReference type="ARBA" id="ARBA00022553"/>
    </source>
</evidence>
<comment type="subcellular location">
    <subcellularLocation>
        <location evidence="1">Cell membrane</location>
        <topology evidence="1">Multi-pass membrane protein</topology>
    </subcellularLocation>
</comment>
<keyword evidence="20" id="KW-1185">Reference proteome</keyword>
<dbReference type="AlphaFoldDB" id="A0A6P3VQ04"/>
<evidence type="ECO:0000313" key="21">
    <source>
        <dbReference type="RefSeq" id="XP_012677960.2"/>
    </source>
</evidence>
<evidence type="ECO:0000256" key="16">
    <source>
        <dbReference type="ARBA" id="ARBA00025954"/>
    </source>
</evidence>
<evidence type="ECO:0000256" key="7">
    <source>
        <dbReference type="ARBA" id="ARBA00023040"/>
    </source>
</evidence>
<evidence type="ECO:0000256" key="9">
    <source>
        <dbReference type="ARBA" id="ARBA00023139"/>
    </source>
</evidence>
<dbReference type="OrthoDB" id="6076970at2759"/>
<dbReference type="Pfam" id="PF00001">
    <property type="entry name" value="7tm_1"/>
    <property type="match status" value="1"/>
</dbReference>
<dbReference type="InterPro" id="IPR000276">
    <property type="entry name" value="GPCR_Rhodpsn"/>
</dbReference>
<feature type="transmembrane region" description="Helical" evidence="18">
    <location>
        <begin position="209"/>
        <end position="231"/>
    </location>
</feature>
<dbReference type="GO" id="GO:0006955">
    <property type="term" value="P:immune response"/>
    <property type="evidence" value="ECO:0007669"/>
    <property type="project" value="TreeGrafter"/>
</dbReference>
<dbReference type="GO" id="GO:0009897">
    <property type="term" value="C:external side of plasma membrane"/>
    <property type="evidence" value="ECO:0007669"/>
    <property type="project" value="TreeGrafter"/>
</dbReference>
<keyword evidence="4" id="KW-0597">Phosphoprotein</keyword>
<keyword evidence="7 17" id="KW-0297">G-protein coupled receptor</keyword>
<proteinExistence type="inferred from homology"/>
<keyword evidence="13 17" id="KW-0807">Transducer</keyword>
<evidence type="ECO:0000256" key="2">
    <source>
        <dbReference type="ARBA" id="ARBA00013512"/>
    </source>
</evidence>
<reference evidence="21" key="1">
    <citation type="submission" date="2025-08" db="UniProtKB">
        <authorList>
            <consortium name="RefSeq"/>
        </authorList>
    </citation>
    <scope>IDENTIFICATION</scope>
</reference>
<dbReference type="GO" id="GO:0042310">
    <property type="term" value="P:vasoconstriction"/>
    <property type="evidence" value="ECO:0007669"/>
    <property type="project" value="InterPro"/>
</dbReference>
<evidence type="ECO:0000256" key="15">
    <source>
        <dbReference type="ARBA" id="ARBA00025423"/>
    </source>
</evidence>
<evidence type="ECO:0000256" key="1">
    <source>
        <dbReference type="ARBA" id="ARBA00004651"/>
    </source>
</evidence>
<evidence type="ECO:0000259" key="19">
    <source>
        <dbReference type="PROSITE" id="PS50262"/>
    </source>
</evidence>
<evidence type="ECO:0000256" key="18">
    <source>
        <dbReference type="SAM" id="Phobius"/>
    </source>
</evidence>
<keyword evidence="5 17" id="KW-0812">Transmembrane</keyword>
<keyword evidence="3" id="KW-1003">Cell membrane</keyword>
<keyword evidence="9" id="KW-0564">Palmitate</keyword>
<name>A0A6P3VQ04_CLUHA</name>
<dbReference type="GO" id="GO:0019957">
    <property type="term" value="F:C-C chemokine binding"/>
    <property type="evidence" value="ECO:0007669"/>
    <property type="project" value="TreeGrafter"/>
</dbReference>
<dbReference type="GO" id="GO:0004947">
    <property type="term" value="F:bradykinin receptor activity"/>
    <property type="evidence" value="ECO:0007669"/>
    <property type="project" value="InterPro"/>
</dbReference>
<evidence type="ECO:0000313" key="20">
    <source>
        <dbReference type="Proteomes" id="UP000515152"/>
    </source>
</evidence>
<dbReference type="GO" id="GO:0060326">
    <property type="term" value="P:cell chemotaxis"/>
    <property type="evidence" value="ECO:0007669"/>
    <property type="project" value="TreeGrafter"/>
</dbReference>
<dbReference type="Proteomes" id="UP000515152">
    <property type="component" value="Chromosome 14"/>
</dbReference>
<gene>
    <name evidence="21" type="primary">LOC105895815</name>
</gene>
<keyword evidence="12" id="KW-0325">Glycoprotein</keyword>
<feature type="domain" description="G-protein coupled receptors family 1 profile" evidence="19">
    <location>
        <begin position="59"/>
        <end position="315"/>
    </location>
</feature>
<dbReference type="InterPro" id="IPR017452">
    <property type="entry name" value="GPCR_Rhodpsn_7TM"/>
</dbReference>
<protein>
    <recommendedName>
        <fullName evidence="2">B2 bradykinin receptor</fullName>
    </recommendedName>
</protein>
<feature type="transmembrane region" description="Helical" evidence="18">
    <location>
        <begin position="252"/>
        <end position="279"/>
    </location>
</feature>
<feature type="transmembrane region" description="Helical" evidence="18">
    <location>
        <begin position="81"/>
        <end position="100"/>
    </location>
</feature>
<dbReference type="PROSITE" id="PS00237">
    <property type="entry name" value="G_PROTEIN_RECEP_F1_1"/>
    <property type="match status" value="1"/>
</dbReference>
<sequence>MDTSYATPTPSVSSLTDPFNMWSNGTSNGSHCPESEAWDWLYTMQPVYMVVISVLGIVGNVFVLTVFCFHKKPCTVAEIYLSNLAAADLLLLSCLPFWAANVANGFNWQFGDLMCRLVNAGIKMNMYSSIYFLVLVSADRYVALVHAMSHGRMRRPRYAKLSCLAVWCLGLLLSVPVLNFRKVQHVAQYNVTACMLDFPSPEVELACDVMLILLGFAVPLAAISYCTYRIIHALHTQRMERFNAENTERKATVLVLAVLLAFLLCWIPLHLLTIVDILWRLRVLSGCALENALDICSQLFTYLAFINSLLNPILYVIVGKNFRKKVRELAKQINLSRKKAGSTKSQLSTLKTFASN</sequence>
<dbReference type="InterPro" id="IPR000496">
    <property type="entry name" value="Brdyknn_rcpt"/>
</dbReference>
<keyword evidence="6 18" id="KW-1133">Transmembrane helix</keyword>
<dbReference type="PANTHER" id="PTHR10489:SF957">
    <property type="entry name" value="B2 BRADYKININ RECEPTOR"/>
    <property type="match status" value="1"/>
</dbReference>
<evidence type="ECO:0000256" key="3">
    <source>
        <dbReference type="ARBA" id="ARBA00022475"/>
    </source>
</evidence>
<evidence type="ECO:0000256" key="13">
    <source>
        <dbReference type="ARBA" id="ARBA00023224"/>
    </source>
</evidence>
<feature type="transmembrane region" description="Helical" evidence="18">
    <location>
        <begin position="158"/>
        <end position="178"/>
    </location>
</feature>
<dbReference type="GO" id="GO:0019722">
    <property type="term" value="P:calcium-mediated signaling"/>
    <property type="evidence" value="ECO:0007669"/>
    <property type="project" value="TreeGrafter"/>
</dbReference>
<accession>A0A6P3VQ04</accession>
<dbReference type="PRINTS" id="PR00237">
    <property type="entry name" value="GPCRRHODOPSN"/>
</dbReference>
<comment type="similarity">
    <text evidence="17">Belongs to the G-protein coupled receptor 1 family.</text>
</comment>
<comment type="function">
    <text evidence="15">Receptor for bradykinin. It is associated with G proteins that activate a phosphatidylinositol-calcium second messenger system.</text>
</comment>
<dbReference type="PANTHER" id="PTHR10489">
    <property type="entry name" value="CELL ADHESION MOLECULE"/>
    <property type="match status" value="1"/>
</dbReference>
<dbReference type="PROSITE" id="PS50262">
    <property type="entry name" value="G_PROTEIN_RECEP_F1_2"/>
    <property type="match status" value="1"/>
</dbReference>
<dbReference type="Gene3D" id="1.20.1070.10">
    <property type="entry name" value="Rhodopsin 7-helix transmembrane proteins"/>
    <property type="match status" value="1"/>
</dbReference>
<dbReference type="FunFam" id="1.20.1070.10:FF:000201">
    <property type="entry name" value="Bradykinin receptor B2"/>
    <property type="match status" value="1"/>
</dbReference>
<keyword evidence="11 17" id="KW-0675">Receptor</keyword>
<dbReference type="InterPro" id="IPR050119">
    <property type="entry name" value="CCR1-9-like"/>
</dbReference>
<dbReference type="PRINTS" id="PR00994">
    <property type="entry name" value="BRADYKINNB2R"/>
</dbReference>
<dbReference type="PRINTS" id="PR00425">
    <property type="entry name" value="BRADYKININR"/>
</dbReference>
<dbReference type="GO" id="GO:0007204">
    <property type="term" value="P:positive regulation of cytosolic calcium ion concentration"/>
    <property type="evidence" value="ECO:0007669"/>
    <property type="project" value="TreeGrafter"/>
</dbReference>
<feature type="transmembrane region" description="Helical" evidence="18">
    <location>
        <begin position="299"/>
        <end position="318"/>
    </location>
</feature>
<keyword evidence="14" id="KW-0449">Lipoprotein</keyword>
<evidence type="ECO:0000256" key="14">
    <source>
        <dbReference type="ARBA" id="ARBA00023288"/>
    </source>
</evidence>
<evidence type="ECO:0000256" key="10">
    <source>
        <dbReference type="ARBA" id="ARBA00023157"/>
    </source>
</evidence>